<evidence type="ECO:0000256" key="7">
    <source>
        <dbReference type="ARBA" id="ARBA00023141"/>
    </source>
</evidence>
<dbReference type="PANTHER" id="PTHR22854">
    <property type="entry name" value="TRYPTOPHAN BIOSYNTHESIS PROTEIN"/>
    <property type="match status" value="1"/>
</dbReference>
<dbReference type="STRING" id="270498.CHK_2774"/>
<organism evidence="11 12">
    <name type="scientific">Christensenella hongkongensis</name>
    <dbReference type="NCBI Taxonomy" id="270498"/>
    <lineage>
        <taxon>Bacteria</taxon>
        <taxon>Bacillati</taxon>
        <taxon>Bacillota</taxon>
        <taxon>Clostridia</taxon>
        <taxon>Christensenellales</taxon>
        <taxon>Christensenellaceae</taxon>
        <taxon>Christensenella</taxon>
    </lineage>
</organism>
<evidence type="ECO:0000256" key="3">
    <source>
        <dbReference type="ARBA" id="ARBA00008737"/>
    </source>
</evidence>
<evidence type="ECO:0000256" key="4">
    <source>
        <dbReference type="ARBA" id="ARBA00022605"/>
    </source>
</evidence>
<keyword evidence="8 9" id="KW-0456">Lyase</keyword>
<dbReference type="InterPro" id="IPR045186">
    <property type="entry name" value="Indole-3-glycerol_P_synth"/>
</dbReference>
<proteinExistence type="inferred from homology"/>
<evidence type="ECO:0000256" key="1">
    <source>
        <dbReference type="ARBA" id="ARBA00001633"/>
    </source>
</evidence>
<dbReference type="InterPro" id="IPR013798">
    <property type="entry name" value="Indole-3-glycerol_P_synth_dom"/>
</dbReference>
<protein>
    <recommendedName>
        <fullName evidence="9">Indole-3-glycerol phosphate synthase</fullName>
        <shortName evidence="9">IGPS</shortName>
        <ecNumber evidence="9">4.1.1.48</ecNumber>
    </recommendedName>
</protein>
<evidence type="ECO:0000313" key="12">
    <source>
        <dbReference type="Proteomes" id="UP000034076"/>
    </source>
</evidence>
<evidence type="ECO:0000259" key="10">
    <source>
        <dbReference type="Pfam" id="PF00218"/>
    </source>
</evidence>
<keyword evidence="5 9" id="KW-0210">Decarboxylase</keyword>
<sequence>MNRGKRGTESEETNMILDDILEYRKKQLAYEKEVLGEKQIMDKAAEDERIPYDFAAALQKKGLSVIAEVKKASPSKGVICEDFTPVGIAQEYEKAGADALSVLTEEHYFKGSSQYLQAIRSKVRIPILRKDFIIDEYQLYESLVIGADAVLLIAAILDEFTITRFLRIADTLGLQCLVEAHNKEELQKAVDAGGRIIGINNRDLKTFDVDLHTTQELAKLVPEGRIIVSESGIVTNNDMKEAASYGADAVLIGETLMRSADIGQELKALRQGV</sequence>
<reference evidence="11 12" key="1">
    <citation type="submission" date="2015-04" db="EMBL/GenBank/DDBJ databases">
        <title>Draft genome sequence of bacteremic isolate Catabacter hongkongensis type strain HKU16T.</title>
        <authorList>
            <person name="Lau S.K."/>
            <person name="Teng J.L."/>
            <person name="Huang Y."/>
            <person name="Curreem S.O."/>
            <person name="Tsui S.K."/>
            <person name="Woo P.C."/>
        </authorList>
    </citation>
    <scope>NUCLEOTIDE SEQUENCE [LARGE SCALE GENOMIC DNA]</scope>
    <source>
        <strain evidence="11 12">HKU16</strain>
    </source>
</reference>
<keyword evidence="12" id="KW-1185">Reference proteome</keyword>
<evidence type="ECO:0000313" key="11">
    <source>
        <dbReference type="EMBL" id="KKI49754.1"/>
    </source>
</evidence>
<keyword evidence="7 9" id="KW-0057">Aromatic amino acid biosynthesis</keyword>
<keyword evidence="6 9" id="KW-0822">Tryptophan biosynthesis</keyword>
<dbReference type="FunFam" id="3.20.20.70:FF:000024">
    <property type="entry name" value="Indole-3-glycerol phosphate synthase"/>
    <property type="match status" value="1"/>
</dbReference>
<dbReference type="UniPathway" id="UPA00035">
    <property type="reaction ID" value="UER00043"/>
</dbReference>
<dbReference type="EMBL" id="LAYJ01000123">
    <property type="protein sequence ID" value="KKI49754.1"/>
    <property type="molecule type" value="Genomic_DNA"/>
</dbReference>
<evidence type="ECO:0000256" key="2">
    <source>
        <dbReference type="ARBA" id="ARBA00004696"/>
    </source>
</evidence>
<dbReference type="Gene3D" id="3.20.20.70">
    <property type="entry name" value="Aldolase class I"/>
    <property type="match status" value="1"/>
</dbReference>
<dbReference type="PANTHER" id="PTHR22854:SF2">
    <property type="entry name" value="INDOLE-3-GLYCEROL-PHOSPHATE SYNTHASE"/>
    <property type="match status" value="1"/>
</dbReference>
<comment type="pathway">
    <text evidence="2 9">Amino-acid biosynthesis; L-tryptophan biosynthesis; L-tryptophan from chorismate: step 4/5.</text>
</comment>
<feature type="domain" description="Indole-3-glycerol phosphate synthase" evidence="10">
    <location>
        <begin position="17"/>
        <end position="269"/>
    </location>
</feature>
<keyword evidence="4 9" id="KW-0028">Amino-acid biosynthesis</keyword>
<name>A0A0M2NB72_9FIRM</name>
<dbReference type="AlphaFoldDB" id="A0A0M2NB72"/>
<dbReference type="CDD" id="cd00331">
    <property type="entry name" value="IGPS"/>
    <property type="match status" value="1"/>
</dbReference>
<evidence type="ECO:0000256" key="8">
    <source>
        <dbReference type="ARBA" id="ARBA00023239"/>
    </source>
</evidence>
<gene>
    <name evidence="9" type="primary">trpC</name>
    <name evidence="11" type="ORF">CHK_2774</name>
</gene>
<dbReference type="HAMAP" id="MF_00134_B">
    <property type="entry name" value="IGPS_B"/>
    <property type="match status" value="1"/>
</dbReference>
<dbReference type="InterPro" id="IPR001468">
    <property type="entry name" value="Indole-3-GlycerolPSynthase_CS"/>
</dbReference>
<dbReference type="PROSITE" id="PS00614">
    <property type="entry name" value="IGPS"/>
    <property type="match status" value="1"/>
</dbReference>
<dbReference type="InterPro" id="IPR011060">
    <property type="entry name" value="RibuloseP-bd_barrel"/>
</dbReference>
<dbReference type="Proteomes" id="UP000034076">
    <property type="component" value="Unassembled WGS sequence"/>
</dbReference>
<dbReference type="NCBIfam" id="NF001377">
    <property type="entry name" value="PRK00278.2-4"/>
    <property type="match status" value="1"/>
</dbReference>
<dbReference type="EC" id="4.1.1.48" evidence="9"/>
<dbReference type="Pfam" id="PF00218">
    <property type="entry name" value="IGPS"/>
    <property type="match status" value="1"/>
</dbReference>
<dbReference type="GO" id="GO:0004425">
    <property type="term" value="F:indole-3-glycerol-phosphate synthase activity"/>
    <property type="evidence" value="ECO:0007669"/>
    <property type="project" value="UniProtKB-UniRule"/>
</dbReference>
<dbReference type="PATRIC" id="fig|270498.16.peg.2315"/>
<evidence type="ECO:0000256" key="5">
    <source>
        <dbReference type="ARBA" id="ARBA00022793"/>
    </source>
</evidence>
<dbReference type="GO" id="GO:0000162">
    <property type="term" value="P:L-tryptophan biosynthetic process"/>
    <property type="evidence" value="ECO:0007669"/>
    <property type="project" value="UniProtKB-UniRule"/>
</dbReference>
<comment type="similarity">
    <text evidence="3 9">Belongs to the TrpC family.</text>
</comment>
<dbReference type="SUPFAM" id="SSF51366">
    <property type="entry name" value="Ribulose-phoshate binding barrel"/>
    <property type="match status" value="1"/>
</dbReference>
<accession>A0A0M2NB72</accession>
<evidence type="ECO:0000256" key="6">
    <source>
        <dbReference type="ARBA" id="ARBA00022822"/>
    </source>
</evidence>
<dbReference type="HAMAP" id="MF_00134_A">
    <property type="entry name" value="IGPS_A"/>
    <property type="match status" value="1"/>
</dbReference>
<comment type="caution">
    <text evidence="11">The sequence shown here is derived from an EMBL/GenBank/DDBJ whole genome shotgun (WGS) entry which is preliminary data.</text>
</comment>
<evidence type="ECO:0000256" key="9">
    <source>
        <dbReference type="HAMAP-Rule" id="MF_00134"/>
    </source>
</evidence>
<comment type="catalytic activity">
    <reaction evidence="1 9">
        <text>1-(2-carboxyphenylamino)-1-deoxy-D-ribulose 5-phosphate + H(+) = (1S,2R)-1-C-(indol-3-yl)glycerol 3-phosphate + CO2 + H2O</text>
        <dbReference type="Rhea" id="RHEA:23476"/>
        <dbReference type="ChEBI" id="CHEBI:15377"/>
        <dbReference type="ChEBI" id="CHEBI:15378"/>
        <dbReference type="ChEBI" id="CHEBI:16526"/>
        <dbReference type="ChEBI" id="CHEBI:58613"/>
        <dbReference type="ChEBI" id="CHEBI:58866"/>
        <dbReference type="EC" id="4.1.1.48"/>
    </reaction>
</comment>
<dbReference type="InterPro" id="IPR013785">
    <property type="entry name" value="Aldolase_TIM"/>
</dbReference>
<dbReference type="GO" id="GO:0004640">
    <property type="term" value="F:phosphoribosylanthranilate isomerase activity"/>
    <property type="evidence" value="ECO:0007669"/>
    <property type="project" value="TreeGrafter"/>
</dbReference>